<dbReference type="EMBL" id="FNIC01000007">
    <property type="protein sequence ID" value="SDO28765.1"/>
    <property type="molecule type" value="Genomic_DNA"/>
</dbReference>
<reference evidence="3 4" key="1">
    <citation type="submission" date="2016-10" db="EMBL/GenBank/DDBJ databases">
        <authorList>
            <person name="de Groot N.N."/>
        </authorList>
    </citation>
    <scope>NUCLEOTIDE SEQUENCE [LARGE SCALE GENOMIC DNA]</scope>
    <source>
        <strain evidence="3 4">CGMCC 1.11147</strain>
    </source>
</reference>
<dbReference type="RefSeq" id="WP_091026326.1">
    <property type="nucleotide sequence ID" value="NZ_BKAE01000009.1"/>
</dbReference>
<evidence type="ECO:0000259" key="2">
    <source>
        <dbReference type="Pfam" id="PF03793"/>
    </source>
</evidence>
<keyword evidence="4" id="KW-1185">Reference proteome</keyword>
<evidence type="ECO:0000256" key="1">
    <source>
        <dbReference type="SAM" id="Phobius"/>
    </source>
</evidence>
<proteinExistence type="predicted"/>
<sequence length="393" mass="41306">MTHDPHDHQVALLRRAADAVPVGPLPADHLLATAHRRRRHRLGAALAATAVIVVAGGTAAVGLTRDDPSRPRDEAPVVQPAPPAAETRLVGVGRLAVEVPASWPSGKAECAGPSVSEPTVFWGSSGRECLITKPAPYVSVLDDGYLTDGYGDGSDEELTQVEVPGGTLLVSQTTTEGGLVTMFVSHDPSGFLAIATHSEAETRAIMESARIVPADQVAVPWTPEAIEAAGLVVEEVPVDTNSQFSDGYVLGTQPGGGSVVLVGSTVRVRIARSTDWPSVSIGPAISCAYDYPDDLPDRAGAIAGTVIGVRLTEYVAGADAVPATVSVLISEWFRGGSDPTVVLNTFDFMLPDDWRDAVGTKILAAFGPTRDLMACGFTRPWDEKTAREWRAAY</sequence>
<evidence type="ECO:0000313" key="4">
    <source>
        <dbReference type="Proteomes" id="UP000199004"/>
    </source>
</evidence>
<feature type="transmembrane region" description="Helical" evidence="1">
    <location>
        <begin position="42"/>
        <end position="63"/>
    </location>
</feature>
<accession>A0A1H0IBN3</accession>
<protein>
    <recommendedName>
        <fullName evidence="2">PASTA domain-containing protein</fullName>
    </recommendedName>
</protein>
<name>A0A1H0IBN3_9ACTN</name>
<dbReference type="CDD" id="cd06577">
    <property type="entry name" value="PASTA_pknB"/>
    <property type="match status" value="1"/>
</dbReference>
<dbReference type="InterPro" id="IPR005543">
    <property type="entry name" value="PASTA_dom"/>
</dbReference>
<keyword evidence="1" id="KW-1133">Transmembrane helix</keyword>
<feature type="domain" description="PASTA" evidence="2">
    <location>
        <begin position="225"/>
        <end position="271"/>
    </location>
</feature>
<gene>
    <name evidence="3" type="ORF">SAMN05192576_3749</name>
</gene>
<dbReference type="AlphaFoldDB" id="A0A1H0IBN3"/>
<dbReference type="Pfam" id="PF03793">
    <property type="entry name" value="PASTA"/>
    <property type="match status" value="1"/>
</dbReference>
<evidence type="ECO:0000313" key="3">
    <source>
        <dbReference type="EMBL" id="SDO28765.1"/>
    </source>
</evidence>
<keyword evidence="1" id="KW-0472">Membrane</keyword>
<organism evidence="3 4">
    <name type="scientific">Nocardioides szechwanensis</name>
    <dbReference type="NCBI Taxonomy" id="1005944"/>
    <lineage>
        <taxon>Bacteria</taxon>
        <taxon>Bacillati</taxon>
        <taxon>Actinomycetota</taxon>
        <taxon>Actinomycetes</taxon>
        <taxon>Propionibacteriales</taxon>
        <taxon>Nocardioidaceae</taxon>
        <taxon>Nocardioides</taxon>
    </lineage>
</organism>
<keyword evidence="1" id="KW-0812">Transmembrane</keyword>
<dbReference type="Gene3D" id="3.30.10.20">
    <property type="match status" value="1"/>
</dbReference>
<dbReference type="Proteomes" id="UP000199004">
    <property type="component" value="Unassembled WGS sequence"/>
</dbReference>